<keyword evidence="1 5" id="KW-0963">Cytoplasm</keyword>
<dbReference type="OrthoDB" id="9770208at2"/>
<feature type="binding site" evidence="5">
    <location>
        <position position="146"/>
    </location>
    <ligand>
        <name>NAD(+)</name>
        <dbReference type="ChEBI" id="CHEBI:57540"/>
    </ligand>
</feature>
<feature type="domain" description="D-isomer specific 2-hydroxyacid dehydrogenase catalytic" evidence="6">
    <location>
        <begin position="32"/>
        <end position="273"/>
    </location>
</feature>
<dbReference type="GO" id="GO:0005829">
    <property type="term" value="C:cytosol"/>
    <property type="evidence" value="ECO:0007669"/>
    <property type="project" value="TreeGrafter"/>
</dbReference>
<dbReference type="Gene3D" id="3.30.1370.170">
    <property type="match status" value="1"/>
</dbReference>
<dbReference type="PROSITE" id="PS00671">
    <property type="entry name" value="D_2_HYDROXYACID_DH_3"/>
    <property type="match status" value="1"/>
</dbReference>
<comment type="catalytic activity">
    <reaction evidence="5">
        <text>4-phospho-D-erythronate + NAD(+) = (R)-3-hydroxy-2-oxo-4-phosphooxybutanoate + NADH + H(+)</text>
        <dbReference type="Rhea" id="RHEA:18829"/>
        <dbReference type="ChEBI" id="CHEBI:15378"/>
        <dbReference type="ChEBI" id="CHEBI:57540"/>
        <dbReference type="ChEBI" id="CHEBI:57945"/>
        <dbReference type="ChEBI" id="CHEBI:58538"/>
        <dbReference type="ChEBI" id="CHEBI:58766"/>
        <dbReference type="EC" id="1.1.1.290"/>
    </reaction>
</comment>
<evidence type="ECO:0000256" key="3">
    <source>
        <dbReference type="ARBA" id="ARBA00023027"/>
    </source>
</evidence>
<dbReference type="STRING" id="658457.SAMN05216601_12236"/>
<dbReference type="InterPro" id="IPR020921">
    <property type="entry name" value="Erythronate-4-P_DHase"/>
</dbReference>
<dbReference type="GO" id="GO:0046983">
    <property type="term" value="F:protein dimerization activity"/>
    <property type="evidence" value="ECO:0007669"/>
    <property type="project" value="InterPro"/>
</dbReference>
<dbReference type="GO" id="GO:0036001">
    <property type="term" value="P:'de novo' pyridoxal 5'-phosphate biosynthetic process"/>
    <property type="evidence" value="ECO:0007669"/>
    <property type="project" value="TreeGrafter"/>
</dbReference>
<comment type="similarity">
    <text evidence="5">Belongs to the D-isomer specific 2-hydroxyacid dehydrogenase family. PdxB subfamily.</text>
</comment>
<dbReference type="NCBIfam" id="NF001309">
    <property type="entry name" value="PRK00257.1"/>
    <property type="match status" value="1"/>
</dbReference>
<evidence type="ECO:0000256" key="4">
    <source>
        <dbReference type="ARBA" id="ARBA00023096"/>
    </source>
</evidence>
<evidence type="ECO:0000256" key="1">
    <source>
        <dbReference type="ARBA" id="ARBA00022490"/>
    </source>
</evidence>
<feature type="binding site" evidence="5">
    <location>
        <position position="252"/>
    </location>
    <ligand>
        <name>NAD(+)</name>
        <dbReference type="ChEBI" id="CHEBI:57540"/>
    </ligand>
</feature>
<dbReference type="UniPathway" id="UPA00244">
    <property type="reaction ID" value="UER00310"/>
</dbReference>
<dbReference type="Pfam" id="PF11890">
    <property type="entry name" value="DUF3410"/>
    <property type="match status" value="1"/>
</dbReference>
<sequence>MHIVADENIPLLDEFFAAFGSIRRLPGRSISAADVRDADLLLVRSVTQVNRALLEGSRVRFVGTCTIGTDHLELNYFAKAGIAWSSAPGCNARGVVDYVLGSVLTLAEREGVDPAARVYGVVGAGQVGGRLVTLLQGLGWQVRVCDPPRQAAEGGDFVSLAQIIDECDVISLHTPLDASTRHLFDAARLAALRPGTWLINASRGAVVDNAALRALLPERDDLKAVLDVWEGEPQADVELATLCQLATPHIAGYSLDGKLRGTAQIYQACCRALGVGEQVSLADLLPAPWLSELSINSSADPAWALASICRSVYDPRRDDADFRRSLVGDADARRAGFDRLRKHYPMRREIDGLRVRIQGDAAPLTALVRALGATLL</sequence>
<dbReference type="Pfam" id="PF02826">
    <property type="entry name" value="2-Hacid_dh_C"/>
    <property type="match status" value="1"/>
</dbReference>
<feature type="binding site" evidence="5">
    <location>
        <begin position="126"/>
        <end position="127"/>
    </location>
    <ligand>
        <name>NAD(+)</name>
        <dbReference type="ChEBI" id="CHEBI:57540"/>
    </ligand>
</feature>
<protein>
    <recommendedName>
        <fullName evidence="5">Erythronate-4-phosphate dehydrogenase</fullName>
        <ecNumber evidence="5">1.1.1.290</ecNumber>
    </recommendedName>
</protein>
<dbReference type="InterPro" id="IPR024531">
    <property type="entry name" value="Erythronate-4-P_DHase_dimer"/>
</dbReference>
<name>A0A1I5SKK8_9GAMM</name>
<evidence type="ECO:0000259" key="6">
    <source>
        <dbReference type="Pfam" id="PF00389"/>
    </source>
</evidence>
<feature type="domain" description="Erythronate-4-phosphate dehydrogenase dimerisation" evidence="8">
    <location>
        <begin position="284"/>
        <end position="372"/>
    </location>
</feature>
<feature type="active site" evidence="5">
    <location>
        <position position="232"/>
    </location>
</feature>
<keyword evidence="4 5" id="KW-0664">Pyridoxine biosynthesis</keyword>
<evidence type="ECO:0000256" key="5">
    <source>
        <dbReference type="HAMAP-Rule" id="MF_01825"/>
    </source>
</evidence>
<feature type="domain" description="D-isomer specific 2-hydroxyacid dehydrogenase NAD-binding" evidence="7">
    <location>
        <begin position="109"/>
        <end position="251"/>
    </location>
</feature>
<feature type="binding site" evidence="5">
    <location>
        <position position="253"/>
    </location>
    <ligand>
        <name>substrate</name>
    </ligand>
</feature>
<evidence type="ECO:0000259" key="7">
    <source>
        <dbReference type="Pfam" id="PF02826"/>
    </source>
</evidence>
<evidence type="ECO:0000256" key="2">
    <source>
        <dbReference type="ARBA" id="ARBA00023002"/>
    </source>
</evidence>
<gene>
    <name evidence="5" type="primary">pdxB</name>
    <name evidence="9" type="ORF">SAMN05216601_12236</name>
</gene>
<evidence type="ECO:0000259" key="8">
    <source>
        <dbReference type="Pfam" id="PF11890"/>
    </source>
</evidence>
<dbReference type="InterPro" id="IPR029753">
    <property type="entry name" value="D-isomer_DH_CS"/>
</dbReference>
<dbReference type="AlphaFoldDB" id="A0A1I5SKK8"/>
<keyword evidence="3 5" id="KW-0520">NAD</keyword>
<comment type="subcellular location">
    <subcellularLocation>
        <location evidence="5">Cytoplasm</location>
    </subcellularLocation>
</comment>
<dbReference type="InterPro" id="IPR038251">
    <property type="entry name" value="PdxB_dimer_sf"/>
</dbReference>
<dbReference type="Pfam" id="PF00389">
    <property type="entry name" value="2-Hacid_dh"/>
    <property type="match status" value="1"/>
</dbReference>
<dbReference type="InterPro" id="IPR006139">
    <property type="entry name" value="D-isomer_2_OHA_DH_cat_dom"/>
</dbReference>
<reference evidence="9 10" key="1">
    <citation type="submission" date="2016-10" db="EMBL/GenBank/DDBJ databases">
        <authorList>
            <person name="de Groot N.N."/>
        </authorList>
    </citation>
    <scope>NUCLEOTIDE SEQUENCE [LARGE SCALE GENOMIC DNA]</scope>
    <source>
        <strain evidence="9 10">CCUG 59231</strain>
    </source>
</reference>
<dbReference type="Proteomes" id="UP000182400">
    <property type="component" value="Unassembled WGS sequence"/>
</dbReference>
<keyword evidence="2 5" id="KW-0560">Oxidoreductase</keyword>
<comment type="function">
    <text evidence="5">Catalyzes the oxidation of erythronate-4-phosphate to 3-hydroxy-2-oxo-4-phosphonooxybutanoate.</text>
</comment>
<feature type="binding site" evidence="5">
    <location>
        <position position="174"/>
    </location>
    <ligand>
        <name>NAD(+)</name>
        <dbReference type="ChEBI" id="CHEBI:57540"/>
    </ligand>
</feature>
<comment type="subunit">
    <text evidence="5">Homodimer.</text>
</comment>
<dbReference type="InterPro" id="IPR036291">
    <property type="entry name" value="NAD(P)-bd_dom_sf"/>
</dbReference>
<dbReference type="GO" id="GO:0008615">
    <property type="term" value="P:pyridoxine biosynthetic process"/>
    <property type="evidence" value="ECO:0007669"/>
    <property type="project" value="UniProtKB-UniRule"/>
</dbReference>
<dbReference type="GO" id="GO:0033711">
    <property type="term" value="F:4-phosphoerythronate dehydrogenase activity"/>
    <property type="evidence" value="ECO:0007669"/>
    <property type="project" value="UniProtKB-EC"/>
</dbReference>
<dbReference type="HAMAP" id="MF_01825">
    <property type="entry name" value="PdxB"/>
    <property type="match status" value="1"/>
</dbReference>
<evidence type="ECO:0000313" key="10">
    <source>
        <dbReference type="Proteomes" id="UP000182400"/>
    </source>
</evidence>
<organism evidence="9 10">
    <name type="scientific">Ectopseudomonas composti</name>
    <dbReference type="NCBI Taxonomy" id="658457"/>
    <lineage>
        <taxon>Bacteria</taxon>
        <taxon>Pseudomonadati</taxon>
        <taxon>Pseudomonadota</taxon>
        <taxon>Gammaproteobacteria</taxon>
        <taxon>Pseudomonadales</taxon>
        <taxon>Pseudomonadaceae</taxon>
        <taxon>Ectopseudomonas</taxon>
    </lineage>
</organism>
<feature type="active site" evidence="5">
    <location>
        <position position="203"/>
    </location>
</feature>
<comment type="pathway">
    <text evidence="5">Cofactor biosynthesis; pyridoxine 5'-phosphate biosynthesis; pyridoxine 5'-phosphate from D-erythrose 4-phosphate: step 2/5.</text>
</comment>
<dbReference type="SUPFAM" id="SSF52283">
    <property type="entry name" value="Formate/glycerate dehydrogenase catalytic domain-like"/>
    <property type="match status" value="1"/>
</dbReference>
<dbReference type="PROSITE" id="PS00670">
    <property type="entry name" value="D_2_HYDROXYACID_DH_2"/>
    <property type="match status" value="1"/>
</dbReference>
<dbReference type="RefSeq" id="WP_074941739.1">
    <property type="nucleotide sequence ID" value="NZ_FOWP01000022.1"/>
</dbReference>
<proteinExistence type="inferred from homology"/>
<dbReference type="PANTHER" id="PTHR42938:SF9">
    <property type="entry name" value="FORMATE DEHYDROGENASE 1"/>
    <property type="match status" value="1"/>
</dbReference>
<dbReference type="CDD" id="cd12158">
    <property type="entry name" value="ErythrP_dh"/>
    <property type="match status" value="1"/>
</dbReference>
<feature type="binding site" evidence="5">
    <location>
        <begin position="201"/>
        <end position="203"/>
    </location>
    <ligand>
        <name>NAD(+)</name>
        <dbReference type="ChEBI" id="CHEBI:57540"/>
    </ligand>
</feature>
<dbReference type="EC" id="1.1.1.290" evidence="5"/>
<feature type="binding site" evidence="5">
    <location>
        <position position="45"/>
    </location>
    <ligand>
        <name>substrate</name>
    </ligand>
</feature>
<feature type="binding site" evidence="5">
    <location>
        <position position="227"/>
    </location>
    <ligand>
        <name>NAD(+)</name>
        <dbReference type="ChEBI" id="CHEBI:57540"/>
    </ligand>
</feature>
<dbReference type="GO" id="GO:0051287">
    <property type="term" value="F:NAD binding"/>
    <property type="evidence" value="ECO:0007669"/>
    <property type="project" value="InterPro"/>
</dbReference>
<evidence type="ECO:0000313" key="9">
    <source>
        <dbReference type="EMBL" id="SFP71265.1"/>
    </source>
</evidence>
<dbReference type="EMBL" id="FOWP01000022">
    <property type="protein sequence ID" value="SFP71265.1"/>
    <property type="molecule type" value="Genomic_DNA"/>
</dbReference>
<dbReference type="PANTHER" id="PTHR42938">
    <property type="entry name" value="FORMATE DEHYDROGENASE 1"/>
    <property type="match status" value="1"/>
</dbReference>
<feature type="binding site" evidence="5">
    <location>
        <position position="66"/>
    </location>
    <ligand>
        <name>substrate</name>
    </ligand>
</feature>
<dbReference type="InterPro" id="IPR006140">
    <property type="entry name" value="D-isomer_DH_NAD-bd"/>
</dbReference>
<dbReference type="Gene3D" id="3.40.50.720">
    <property type="entry name" value="NAD(P)-binding Rossmann-like Domain"/>
    <property type="match status" value="2"/>
</dbReference>
<feature type="active site" description="Proton donor" evidence="5">
    <location>
        <position position="249"/>
    </location>
</feature>
<dbReference type="SUPFAM" id="SSF51735">
    <property type="entry name" value="NAD(P)-binding Rossmann-fold domains"/>
    <property type="match status" value="1"/>
</dbReference>
<accession>A0A1I5SKK8</accession>